<dbReference type="AlphaFoldDB" id="A0AA38PC74"/>
<organism evidence="4 5">
    <name type="scientific">Lentinula raphanica</name>
    <dbReference type="NCBI Taxonomy" id="153919"/>
    <lineage>
        <taxon>Eukaryota</taxon>
        <taxon>Fungi</taxon>
        <taxon>Dikarya</taxon>
        <taxon>Basidiomycota</taxon>
        <taxon>Agaricomycotina</taxon>
        <taxon>Agaricomycetes</taxon>
        <taxon>Agaricomycetidae</taxon>
        <taxon>Agaricales</taxon>
        <taxon>Marasmiineae</taxon>
        <taxon>Omphalotaceae</taxon>
        <taxon>Lentinula</taxon>
    </lineage>
</organism>
<evidence type="ECO:0000256" key="3">
    <source>
        <dbReference type="SAM" id="MobiDB-lite"/>
    </source>
</evidence>
<keyword evidence="5" id="KW-1185">Reference proteome</keyword>
<evidence type="ECO:0008006" key="6">
    <source>
        <dbReference type="Google" id="ProtNLM"/>
    </source>
</evidence>
<keyword evidence="2" id="KW-0233">DNA recombination</keyword>
<dbReference type="Proteomes" id="UP001163846">
    <property type="component" value="Unassembled WGS sequence"/>
</dbReference>
<feature type="compositionally biased region" description="Low complexity" evidence="3">
    <location>
        <begin position="80"/>
        <end position="91"/>
    </location>
</feature>
<feature type="region of interest" description="Disordered" evidence="3">
    <location>
        <begin position="142"/>
        <end position="176"/>
    </location>
</feature>
<dbReference type="GO" id="GO:0003677">
    <property type="term" value="F:DNA binding"/>
    <property type="evidence" value="ECO:0007669"/>
    <property type="project" value="UniProtKB-KW"/>
</dbReference>
<sequence>MSTTSSGVTTTELSRAGGQAGAEIDLQTVYSKAFIKSLQNPSSTHIHATSPVPKIQQTVSHEDMSVPNATFSHGFQSQMTSNPSLSTTTTPLHPQSLLKEIIVQTLMPRPDPQEQTGRVIVSGNSKKKEECYLLSSTPDLPTTSSCYRAPNPNLSRSQLESHSHHAPNSNLLPSQLRPDCAARDRLTLWKPVNERVLRDSEGHELALPREIGDRIESVLAAAFAASTLETYAAGLLAFHVFCDSRGIEESQRAPCSVDLLQSWIATMAGNYAGTSIKNYLHGVRAWHIMHGVDWNIDKPTLDTIIRGAERLQPDKSKRKKRQPFTVEYITKILDDLDPKDELDAACGGCLTTSFYCAARVGELTVPTLKDFTPNRFVTPSQIRAATDRNGFQTTVIHIPHTKSSPAEGEDLYFSKQLGETNPDWWLQNHLQVNKPEPTEHLFAYALTAGRRQGRRALTKSAFIQRIHRAARNKGLPLLQGHGIRIGATLEYLLRGVPFDAVRVIGRWQSDAFLLYLSKHAEIMAPYLQPELHQAFIQYTMPPVRCKCPPTHWGSAVAGCVAHSFLLGIAADRVLRKTQLGPEGVPPSYPIALQYSSFKS</sequence>
<dbReference type="InterPro" id="IPR052925">
    <property type="entry name" value="Phage_Integrase-like_Recomb"/>
</dbReference>
<reference evidence="4" key="1">
    <citation type="submission" date="2022-08" db="EMBL/GenBank/DDBJ databases">
        <authorList>
            <consortium name="DOE Joint Genome Institute"/>
            <person name="Min B."/>
            <person name="Riley R."/>
            <person name="Sierra-Patev S."/>
            <person name="Naranjo-Ortiz M."/>
            <person name="Looney B."/>
            <person name="Konkel Z."/>
            <person name="Slot J.C."/>
            <person name="Sakamoto Y."/>
            <person name="Steenwyk J.L."/>
            <person name="Rokas A."/>
            <person name="Carro J."/>
            <person name="Camarero S."/>
            <person name="Ferreira P."/>
            <person name="Molpeceres G."/>
            <person name="Ruiz-Duenas F.J."/>
            <person name="Serrano A."/>
            <person name="Henrissat B."/>
            <person name="Drula E."/>
            <person name="Hughes K.W."/>
            <person name="Mata J.L."/>
            <person name="Ishikawa N.K."/>
            <person name="Vargas-Isla R."/>
            <person name="Ushijima S."/>
            <person name="Smith C.A."/>
            <person name="Ahrendt S."/>
            <person name="Andreopoulos W."/>
            <person name="He G."/>
            <person name="Labutti K."/>
            <person name="Lipzen A."/>
            <person name="Ng V."/>
            <person name="Sandor L."/>
            <person name="Barry K."/>
            <person name="Martinez A.T."/>
            <person name="Xiao Y."/>
            <person name="Gibbons J.G."/>
            <person name="Terashima K."/>
            <person name="Hibbett D.S."/>
            <person name="Grigoriev I.V."/>
        </authorList>
    </citation>
    <scope>NUCLEOTIDE SEQUENCE</scope>
    <source>
        <strain evidence="4">TFB9207</strain>
    </source>
</reference>
<evidence type="ECO:0000313" key="5">
    <source>
        <dbReference type="Proteomes" id="UP001163846"/>
    </source>
</evidence>
<dbReference type="SUPFAM" id="SSF56349">
    <property type="entry name" value="DNA breaking-rejoining enzymes"/>
    <property type="match status" value="1"/>
</dbReference>
<dbReference type="InterPro" id="IPR011010">
    <property type="entry name" value="DNA_brk_join_enz"/>
</dbReference>
<dbReference type="EMBL" id="MU806088">
    <property type="protein sequence ID" value="KAJ3840228.1"/>
    <property type="molecule type" value="Genomic_DNA"/>
</dbReference>
<evidence type="ECO:0000256" key="2">
    <source>
        <dbReference type="ARBA" id="ARBA00023172"/>
    </source>
</evidence>
<feature type="compositionally biased region" description="Polar residues" evidence="3">
    <location>
        <begin position="67"/>
        <end position="79"/>
    </location>
</feature>
<dbReference type="SUPFAM" id="SSF47823">
    <property type="entry name" value="lambda integrase-like, N-terminal domain"/>
    <property type="match status" value="1"/>
</dbReference>
<dbReference type="InterPro" id="IPR010998">
    <property type="entry name" value="Integrase_recombinase_N"/>
</dbReference>
<dbReference type="PANTHER" id="PTHR34605:SF3">
    <property type="entry name" value="P CELL-TYPE AGGLUTINATION PROTEIN MAP4-LIKE-RELATED"/>
    <property type="match status" value="1"/>
</dbReference>
<evidence type="ECO:0000313" key="4">
    <source>
        <dbReference type="EMBL" id="KAJ3840228.1"/>
    </source>
</evidence>
<dbReference type="GO" id="GO:0015074">
    <property type="term" value="P:DNA integration"/>
    <property type="evidence" value="ECO:0007669"/>
    <property type="project" value="InterPro"/>
</dbReference>
<gene>
    <name evidence="4" type="ORF">F5878DRAFT_675166</name>
</gene>
<evidence type="ECO:0000256" key="1">
    <source>
        <dbReference type="ARBA" id="ARBA00023125"/>
    </source>
</evidence>
<dbReference type="PANTHER" id="PTHR34605">
    <property type="entry name" value="PHAGE_INTEGRASE DOMAIN-CONTAINING PROTEIN"/>
    <property type="match status" value="1"/>
</dbReference>
<feature type="compositionally biased region" description="Polar residues" evidence="3">
    <location>
        <begin position="152"/>
        <end position="173"/>
    </location>
</feature>
<accession>A0AA38PC74</accession>
<comment type="caution">
    <text evidence="4">The sequence shown here is derived from an EMBL/GenBank/DDBJ whole genome shotgun (WGS) entry which is preliminary data.</text>
</comment>
<feature type="region of interest" description="Disordered" evidence="3">
    <location>
        <begin position="66"/>
        <end position="91"/>
    </location>
</feature>
<protein>
    <recommendedName>
        <fullName evidence="6">DNA breaking-rejoining enzyme</fullName>
    </recommendedName>
</protein>
<dbReference type="Gene3D" id="1.10.443.10">
    <property type="entry name" value="Intergrase catalytic core"/>
    <property type="match status" value="1"/>
</dbReference>
<dbReference type="InterPro" id="IPR013762">
    <property type="entry name" value="Integrase-like_cat_sf"/>
</dbReference>
<proteinExistence type="predicted"/>
<name>A0AA38PC74_9AGAR</name>
<dbReference type="GO" id="GO:0006310">
    <property type="term" value="P:DNA recombination"/>
    <property type="evidence" value="ECO:0007669"/>
    <property type="project" value="UniProtKB-KW"/>
</dbReference>
<dbReference type="Gene3D" id="1.10.150.130">
    <property type="match status" value="1"/>
</dbReference>
<keyword evidence="1" id="KW-0238">DNA-binding</keyword>